<protein>
    <submittedName>
        <fullName evidence="1">Uncharacterized protein</fullName>
    </submittedName>
</protein>
<keyword evidence="2" id="KW-1185">Reference proteome</keyword>
<proteinExistence type="predicted"/>
<evidence type="ECO:0000313" key="2">
    <source>
        <dbReference type="Proteomes" id="UP001500416"/>
    </source>
</evidence>
<sequence>MVCRSGVTIRSEGNNLHVATEEDSSFPDWGLLRARTPGNAIGNWEKFQVCRNPTNWRTAIRSNDGCPVVVDTTASGTGRGLLRRLPRSQCDTRVWIFNFSTYNPPGSGHSTWIYSLEVGLYVSAQLDYTGTYHASLRARLTEVGPWEWFTW</sequence>
<dbReference type="EMBL" id="BAAABU010000003">
    <property type="protein sequence ID" value="GAA0220699.1"/>
    <property type="molecule type" value="Genomic_DNA"/>
</dbReference>
<dbReference type="Proteomes" id="UP001500416">
    <property type="component" value="Unassembled WGS sequence"/>
</dbReference>
<organism evidence="1 2">
    <name type="scientific">Saccharothrix mutabilis subsp. mutabilis</name>
    <dbReference type="NCBI Taxonomy" id="66855"/>
    <lineage>
        <taxon>Bacteria</taxon>
        <taxon>Bacillati</taxon>
        <taxon>Actinomycetota</taxon>
        <taxon>Actinomycetes</taxon>
        <taxon>Pseudonocardiales</taxon>
        <taxon>Pseudonocardiaceae</taxon>
        <taxon>Saccharothrix</taxon>
    </lineage>
</organism>
<name>A0ABP3D188_9PSEU</name>
<evidence type="ECO:0000313" key="1">
    <source>
        <dbReference type="EMBL" id="GAA0220699.1"/>
    </source>
</evidence>
<comment type="caution">
    <text evidence="1">The sequence shown here is derived from an EMBL/GenBank/DDBJ whole genome shotgun (WGS) entry which is preliminary data.</text>
</comment>
<reference evidence="2" key="1">
    <citation type="journal article" date="2019" name="Int. J. Syst. Evol. Microbiol.">
        <title>The Global Catalogue of Microorganisms (GCM) 10K type strain sequencing project: providing services to taxonomists for standard genome sequencing and annotation.</title>
        <authorList>
            <consortium name="The Broad Institute Genomics Platform"/>
            <consortium name="The Broad Institute Genome Sequencing Center for Infectious Disease"/>
            <person name="Wu L."/>
            <person name="Ma J."/>
        </authorList>
    </citation>
    <scope>NUCLEOTIDE SEQUENCE [LARGE SCALE GENOMIC DNA]</scope>
    <source>
        <strain evidence="2">JCM 3380</strain>
    </source>
</reference>
<gene>
    <name evidence="1" type="ORF">GCM10010492_18510</name>
</gene>
<accession>A0ABP3D188</accession>